<dbReference type="GO" id="GO:0000922">
    <property type="term" value="C:spindle pole"/>
    <property type="evidence" value="ECO:0007669"/>
    <property type="project" value="InterPro"/>
</dbReference>
<keyword evidence="3 5" id="KW-0493">Microtubule</keyword>
<dbReference type="AlphaFoldDB" id="A0A8T0D4C1"/>
<evidence type="ECO:0000256" key="5">
    <source>
        <dbReference type="RuleBase" id="RU363050"/>
    </source>
</evidence>
<evidence type="ECO:0000259" key="7">
    <source>
        <dbReference type="Pfam" id="PF17681"/>
    </source>
</evidence>
<keyword evidence="2 5" id="KW-0963">Cytoplasm</keyword>
<dbReference type="GO" id="GO:0051011">
    <property type="term" value="F:microtubule minus-end binding"/>
    <property type="evidence" value="ECO:0007669"/>
    <property type="project" value="TreeGrafter"/>
</dbReference>
<dbReference type="PANTHER" id="PTHR19302:SF33">
    <property type="entry name" value="GAMMA-TUBULIN COMPLEX COMPONENT 5"/>
    <property type="match status" value="1"/>
</dbReference>
<name>A0A8T0D4C1_9TREM</name>
<sequence>MRSVDSASEADDSELSCAVTPAFNPTVHATYPRHWDNVNSLNDHPKDTYLFSEQYITSHLQPEYWWRRNKATVNCFKRQWLMLNNLQDNRNEVTEYQIVREIIWSLLGARSSYIFHIVHHPETLLSIRVAPVGRVSLATLPYTTLDAVLDLFARFVNRSLILRTLVQFVTAQTSSLHPCVVAFGMCLNEFLAKLDHHLQTLQTRSRGPGIFTLTRLYFDLLSWIRRVGIFAGLVMQLTAGHLDNLTTDPTMHIRMLDMLHHACSTFADCSSDSSFIEILNVCYFRTFLPYLYSTVYLLSGKASALEYLRCLFVSTDSDITPTNPDFWQQAFVCHLNRDEPPPASINLTLVPRIFYPVLYDLIASLKALCTLIALSNEVTRPELLEEVTVNPEDTFRMLTDYWCHNVNEDLSTGSLECAPSCRHEHTLGDADFLALHRELMDSVRPSEVTARTANLKTGSSVSKTTVSSLQANLLQVVRDRCDVLNRHLIKVLLDPDLMPIRRSLGTSLFAVGAVYLFGVGDCMNDFARQLFHHVHRFQGPWHSDLVGLTLRLHAQFEYHSVPDWLTYEIFAFSFVSTPNVPPLSDTAPVLNSFDLLRVDFKNEWPVTILLNTSALDVYNGVFRFLLKIKFVKWSLETLAFSQLNWLFLSDPNSHHRMLLLRFNMLYIFAGLHDFLVHRVEGLRRQFAQRWNLRDTTQVVHDAKSGQPSSGTLSELIHSHAELLSGLESVCLLTDASRMLRTELNVICQMALQLESLWLGSGSKPLNITKQLSHLTALFHNHVQFLAQLLIRTVRLSNAMRLLSLADTFLLAASSTKQLLL</sequence>
<dbReference type="Pfam" id="PF04130">
    <property type="entry name" value="GCP_C_terminal"/>
    <property type="match status" value="1"/>
</dbReference>
<comment type="similarity">
    <text evidence="1 5">Belongs to the TUBGCP family.</text>
</comment>
<feature type="domain" description="Gamma tubulin complex component C-terminal" evidence="6">
    <location>
        <begin position="508"/>
        <end position="800"/>
    </location>
</feature>
<dbReference type="PANTHER" id="PTHR19302">
    <property type="entry name" value="GAMMA TUBULIN COMPLEX PROTEIN"/>
    <property type="match status" value="1"/>
</dbReference>
<evidence type="ECO:0000256" key="4">
    <source>
        <dbReference type="ARBA" id="ARBA00023212"/>
    </source>
</evidence>
<organism evidence="8 9">
    <name type="scientific">Paragonimus westermani</name>
    <dbReference type="NCBI Taxonomy" id="34504"/>
    <lineage>
        <taxon>Eukaryota</taxon>
        <taxon>Metazoa</taxon>
        <taxon>Spiralia</taxon>
        <taxon>Lophotrochozoa</taxon>
        <taxon>Platyhelminthes</taxon>
        <taxon>Trematoda</taxon>
        <taxon>Digenea</taxon>
        <taxon>Plagiorchiida</taxon>
        <taxon>Troglotremata</taxon>
        <taxon>Troglotrematidae</taxon>
        <taxon>Paragonimus</taxon>
    </lineage>
</organism>
<evidence type="ECO:0000256" key="2">
    <source>
        <dbReference type="ARBA" id="ARBA00022490"/>
    </source>
</evidence>
<reference evidence="8 9" key="1">
    <citation type="submission" date="2019-07" db="EMBL/GenBank/DDBJ databases">
        <title>Annotation for the trematode Paragonimus westermani.</title>
        <authorList>
            <person name="Choi Y.-J."/>
        </authorList>
    </citation>
    <scope>NUCLEOTIDE SEQUENCE [LARGE SCALE GENOMIC DNA]</scope>
    <source>
        <strain evidence="8">180907_Pwestermani</strain>
    </source>
</reference>
<gene>
    <name evidence="8" type="ORF">P879_11579</name>
</gene>
<protein>
    <recommendedName>
        <fullName evidence="5">Gamma-tubulin complex component</fullName>
    </recommendedName>
</protein>
<dbReference type="InterPro" id="IPR042241">
    <property type="entry name" value="GCP_C_sf"/>
</dbReference>
<evidence type="ECO:0000313" key="8">
    <source>
        <dbReference type="EMBL" id="KAF8562705.1"/>
    </source>
</evidence>
<evidence type="ECO:0000256" key="3">
    <source>
        <dbReference type="ARBA" id="ARBA00022701"/>
    </source>
</evidence>
<keyword evidence="9" id="KW-1185">Reference proteome</keyword>
<dbReference type="GO" id="GO:0000930">
    <property type="term" value="C:gamma-tubulin complex"/>
    <property type="evidence" value="ECO:0007669"/>
    <property type="project" value="TreeGrafter"/>
</dbReference>
<dbReference type="GO" id="GO:0051225">
    <property type="term" value="P:spindle assembly"/>
    <property type="evidence" value="ECO:0007669"/>
    <property type="project" value="TreeGrafter"/>
</dbReference>
<accession>A0A8T0D4C1</accession>
<dbReference type="GO" id="GO:0051321">
    <property type="term" value="P:meiotic cell cycle"/>
    <property type="evidence" value="ECO:0007669"/>
    <property type="project" value="TreeGrafter"/>
</dbReference>
<dbReference type="Pfam" id="PF17681">
    <property type="entry name" value="GCP_N_terminal"/>
    <property type="match status" value="1"/>
</dbReference>
<comment type="subcellular location">
    <subcellularLocation>
        <location evidence="5">Cytoplasm</location>
        <location evidence="5">Cytoskeleton</location>
        <location evidence="5">Microtubule organizing center</location>
    </subcellularLocation>
</comment>
<dbReference type="GO" id="GO:0043015">
    <property type="term" value="F:gamma-tubulin binding"/>
    <property type="evidence" value="ECO:0007669"/>
    <property type="project" value="InterPro"/>
</dbReference>
<evidence type="ECO:0000313" key="9">
    <source>
        <dbReference type="Proteomes" id="UP000699462"/>
    </source>
</evidence>
<dbReference type="GO" id="GO:0031122">
    <property type="term" value="P:cytoplasmic microtubule organization"/>
    <property type="evidence" value="ECO:0007669"/>
    <property type="project" value="TreeGrafter"/>
</dbReference>
<dbReference type="GO" id="GO:0005874">
    <property type="term" value="C:microtubule"/>
    <property type="evidence" value="ECO:0007669"/>
    <property type="project" value="UniProtKB-KW"/>
</dbReference>
<dbReference type="Gene3D" id="1.20.120.1900">
    <property type="entry name" value="Gamma-tubulin complex, C-terminal domain"/>
    <property type="match status" value="1"/>
</dbReference>
<dbReference type="GO" id="GO:0007020">
    <property type="term" value="P:microtubule nucleation"/>
    <property type="evidence" value="ECO:0007669"/>
    <property type="project" value="InterPro"/>
</dbReference>
<dbReference type="InterPro" id="IPR007259">
    <property type="entry name" value="GCP"/>
</dbReference>
<dbReference type="OrthoDB" id="66546at2759"/>
<proteinExistence type="inferred from homology"/>
<keyword evidence="4 5" id="KW-0206">Cytoskeleton</keyword>
<dbReference type="EMBL" id="JTDF01017838">
    <property type="protein sequence ID" value="KAF8562705.1"/>
    <property type="molecule type" value="Genomic_DNA"/>
</dbReference>
<feature type="domain" description="Gamma tubulin complex component protein N-terminal" evidence="7">
    <location>
        <begin position="99"/>
        <end position="352"/>
    </location>
</feature>
<dbReference type="Proteomes" id="UP000699462">
    <property type="component" value="Unassembled WGS sequence"/>
</dbReference>
<comment type="caution">
    <text evidence="8">The sequence shown here is derived from an EMBL/GenBank/DDBJ whole genome shotgun (WGS) entry which is preliminary data.</text>
</comment>
<evidence type="ECO:0000259" key="6">
    <source>
        <dbReference type="Pfam" id="PF04130"/>
    </source>
</evidence>
<evidence type="ECO:0000256" key="1">
    <source>
        <dbReference type="ARBA" id="ARBA00010337"/>
    </source>
</evidence>
<dbReference type="InterPro" id="IPR041470">
    <property type="entry name" value="GCP_N"/>
</dbReference>
<dbReference type="InterPro" id="IPR040457">
    <property type="entry name" value="GCP_C"/>
</dbReference>
<dbReference type="GO" id="GO:0000278">
    <property type="term" value="P:mitotic cell cycle"/>
    <property type="evidence" value="ECO:0007669"/>
    <property type="project" value="TreeGrafter"/>
</dbReference>